<protein>
    <submittedName>
        <fullName evidence="3">DNA-binding protein</fullName>
    </submittedName>
</protein>
<evidence type="ECO:0000313" key="3">
    <source>
        <dbReference type="EMBL" id="QNE75310.1"/>
    </source>
</evidence>
<feature type="compositionally biased region" description="Basic and acidic residues" evidence="2">
    <location>
        <begin position="22"/>
        <end position="33"/>
    </location>
</feature>
<gene>
    <name evidence="3" type="ORF">F0344_12405</name>
</gene>
<keyword evidence="4" id="KW-1185">Reference proteome</keyword>
<dbReference type="InterPro" id="IPR009061">
    <property type="entry name" value="DNA-bd_dom_put_sf"/>
</dbReference>
<feature type="region of interest" description="Disordered" evidence="2">
    <location>
        <begin position="18"/>
        <end position="58"/>
    </location>
</feature>
<dbReference type="Proteomes" id="UP000515307">
    <property type="component" value="Chromosome"/>
</dbReference>
<keyword evidence="1" id="KW-0175">Coiled coil</keyword>
<organism evidence="3 4">
    <name type="scientific">Streptomyces finlayi</name>
    <dbReference type="NCBI Taxonomy" id="67296"/>
    <lineage>
        <taxon>Bacteria</taxon>
        <taxon>Bacillati</taxon>
        <taxon>Actinomycetota</taxon>
        <taxon>Actinomycetes</taxon>
        <taxon>Kitasatosporales</taxon>
        <taxon>Streptomycetaceae</taxon>
        <taxon>Streptomyces</taxon>
    </lineage>
</organism>
<feature type="coiled-coil region" evidence="1">
    <location>
        <begin position="157"/>
        <end position="184"/>
    </location>
</feature>
<reference evidence="4" key="1">
    <citation type="submission" date="2019-10" db="EMBL/GenBank/DDBJ databases">
        <title>Antimicrobial potential of Antarctic Bacteria.</title>
        <authorList>
            <person name="Benaud N."/>
            <person name="Edwards R.J."/>
            <person name="Ferrari B.C."/>
        </authorList>
    </citation>
    <scope>NUCLEOTIDE SEQUENCE [LARGE SCALE GENOMIC DNA]</scope>
    <source>
        <strain evidence="4">NBSH44</strain>
    </source>
</reference>
<dbReference type="AlphaFoldDB" id="A0A7G7BIZ5"/>
<dbReference type="GO" id="GO:0003677">
    <property type="term" value="F:DNA binding"/>
    <property type="evidence" value="ECO:0007669"/>
    <property type="project" value="UniProtKB-KW"/>
</dbReference>
<evidence type="ECO:0000256" key="1">
    <source>
        <dbReference type="SAM" id="Coils"/>
    </source>
</evidence>
<dbReference type="KEGG" id="sfiy:F0344_12405"/>
<name>A0A7G7BIZ5_9ACTN</name>
<keyword evidence="3" id="KW-0238">DNA-binding</keyword>
<evidence type="ECO:0000313" key="4">
    <source>
        <dbReference type="Proteomes" id="UP000515307"/>
    </source>
</evidence>
<proteinExistence type="predicted"/>
<dbReference type="EMBL" id="CP045702">
    <property type="protein sequence ID" value="QNE75310.1"/>
    <property type="molecule type" value="Genomic_DNA"/>
</dbReference>
<accession>A0A7G7BIZ5</accession>
<evidence type="ECO:0000256" key="2">
    <source>
        <dbReference type="SAM" id="MobiDB-lite"/>
    </source>
</evidence>
<dbReference type="SUPFAM" id="SSF46955">
    <property type="entry name" value="Putative DNA-binding domain"/>
    <property type="match status" value="1"/>
</dbReference>
<sequence>MPRTWGYVHTPADVAYRVHPGRGGETRTHERRCLRPRTGLPSGRLDRHGSGLPDGVPLRIPPYVPGRNTMPVSLDKATDYLCLADIARELGVSRATVTNWHQRHADFPHIETLGGMSYVKRGELYAWLDATNRWESIRKARESHSAEVRKPRVRRDVAEIRRLIERHESDLKRLTRELARALDSQ</sequence>